<dbReference type="RefSeq" id="WP_090685247.1">
    <property type="nucleotide sequence ID" value="NZ_CADERL010000001.1"/>
</dbReference>
<name>A0A1G7XMH4_9BURK</name>
<evidence type="ECO:0000313" key="2">
    <source>
        <dbReference type="Proteomes" id="UP000199706"/>
    </source>
</evidence>
<dbReference type="EMBL" id="FNCJ01000005">
    <property type="protein sequence ID" value="SDG85243.1"/>
    <property type="molecule type" value="Genomic_DNA"/>
</dbReference>
<dbReference type="AlphaFoldDB" id="A0A1G7XMH4"/>
<proteinExistence type="predicted"/>
<dbReference type="SUPFAM" id="SSF53822">
    <property type="entry name" value="Periplasmic binding protein-like I"/>
    <property type="match status" value="1"/>
</dbReference>
<protein>
    <submittedName>
        <fullName evidence="1">Branched-chain amino acid transport system substrate-binding protein</fullName>
    </submittedName>
</protein>
<dbReference type="InterPro" id="IPR028082">
    <property type="entry name" value="Peripla_BP_I"/>
</dbReference>
<sequence>MRVKFAYAVSIPAAVETLTASSKKSNGMADAGESAATMVEAPASRKVAIVTIDHATPLMGNIAHLGKDNENGARLVVEEMTTQGPAVDGQKIQPELDAKCIAPRADAAAYGKGSADESANTARASSAKTVAREATNDQATGIRAILTNIKRVQPGGIKSGRMHATGGPLTKQAAALDIRAEILGGDGVCTVKVGELAGSAGHNPVSSEAALVLSDMTQGAGFKQQDGGRSNTPVQSDAPFTYEALYVIVDAKQRANSIDAPEVLAAMPSAGYHRVTGHIAFDDKGDLKEGAITLYDFRDSKHAVLDAVEM</sequence>
<dbReference type="Gene3D" id="3.40.50.2300">
    <property type="match status" value="2"/>
</dbReference>
<gene>
    <name evidence="1" type="ORF">SAMN05216466_105411</name>
</gene>
<dbReference type="PANTHER" id="PTHR47151">
    <property type="entry name" value="LEU/ILE/VAL-BINDING ABC TRANSPORTER SUBUNIT"/>
    <property type="match status" value="1"/>
</dbReference>
<reference evidence="1 2" key="1">
    <citation type="submission" date="2016-10" db="EMBL/GenBank/DDBJ databases">
        <authorList>
            <person name="de Groot N.N."/>
        </authorList>
    </citation>
    <scope>NUCLEOTIDE SEQUENCE [LARGE SCALE GENOMIC DNA]</scope>
    <source>
        <strain evidence="1 2">LMG 2247</strain>
    </source>
</reference>
<dbReference type="Proteomes" id="UP000199706">
    <property type="component" value="Unassembled WGS sequence"/>
</dbReference>
<dbReference type="PANTHER" id="PTHR47151:SF2">
    <property type="entry name" value="AMINO ACID BINDING PROTEIN"/>
    <property type="match status" value="1"/>
</dbReference>
<evidence type="ECO:0000313" key="1">
    <source>
        <dbReference type="EMBL" id="SDG85243.1"/>
    </source>
</evidence>
<accession>A0A1G7XMH4</accession>
<dbReference type="OrthoDB" id="9089034at2"/>
<organism evidence="1 2">
    <name type="scientific">Paraburkholderia phenazinium</name>
    <dbReference type="NCBI Taxonomy" id="60549"/>
    <lineage>
        <taxon>Bacteria</taxon>
        <taxon>Pseudomonadati</taxon>
        <taxon>Pseudomonadota</taxon>
        <taxon>Betaproteobacteria</taxon>
        <taxon>Burkholderiales</taxon>
        <taxon>Burkholderiaceae</taxon>
        <taxon>Paraburkholderia</taxon>
    </lineage>
</organism>